<evidence type="ECO:0000256" key="15">
    <source>
        <dbReference type="ARBA" id="ARBA00048567"/>
    </source>
</evidence>
<dbReference type="CDD" id="cd00464">
    <property type="entry name" value="SK"/>
    <property type="match status" value="1"/>
</dbReference>
<comment type="similarity">
    <text evidence="17">Belongs to the sugar phosphate cyclases superfamily. Dehydroquinate synthase family.</text>
</comment>
<comment type="function">
    <text evidence="17">Catalyzes the conversion of 3-deoxy-D-arabino-heptulosonate 7-phosphate (DAHP) to dehydroquinate (DHQ).</text>
</comment>
<comment type="catalytic activity">
    <reaction evidence="1 17">
        <text>7-phospho-2-dehydro-3-deoxy-D-arabino-heptonate = 3-dehydroquinate + phosphate</text>
        <dbReference type="Rhea" id="RHEA:21968"/>
        <dbReference type="ChEBI" id="CHEBI:32364"/>
        <dbReference type="ChEBI" id="CHEBI:43474"/>
        <dbReference type="ChEBI" id="CHEBI:58394"/>
        <dbReference type="EC" id="4.2.3.4"/>
    </reaction>
</comment>
<feature type="binding site" evidence="17">
    <location>
        <position position="405"/>
    </location>
    <ligand>
        <name>Zn(2+)</name>
        <dbReference type="ChEBI" id="CHEBI:29105"/>
    </ligand>
</feature>
<evidence type="ECO:0000256" key="12">
    <source>
        <dbReference type="ARBA" id="ARBA00023141"/>
    </source>
</evidence>
<evidence type="ECO:0000256" key="6">
    <source>
        <dbReference type="ARBA" id="ARBA00022605"/>
    </source>
</evidence>
<evidence type="ECO:0000313" key="20">
    <source>
        <dbReference type="EMBL" id="PKY71874.1"/>
    </source>
</evidence>
<keyword evidence="6 17" id="KW-0028">Amino-acid biosynthesis</keyword>
<dbReference type="NCBIfam" id="TIGR01357">
    <property type="entry name" value="aroB"/>
    <property type="match status" value="1"/>
</dbReference>
<keyword evidence="11 17" id="KW-0520">NAD</keyword>
<dbReference type="EC" id="4.2.3.4" evidence="17"/>
<dbReference type="GO" id="GO:0004765">
    <property type="term" value="F:shikimate kinase activity"/>
    <property type="evidence" value="ECO:0007669"/>
    <property type="project" value="UniProtKB-UniRule"/>
</dbReference>
<dbReference type="AlphaFoldDB" id="A0A2I1IL74"/>
<dbReference type="GO" id="GO:0000287">
    <property type="term" value="F:magnesium ion binding"/>
    <property type="evidence" value="ECO:0007669"/>
    <property type="project" value="UniProtKB-UniRule"/>
</dbReference>
<feature type="domain" description="3-dehydroquinate synthase C-terminal" evidence="19">
    <location>
        <begin position="342"/>
        <end position="481"/>
    </location>
</feature>
<feature type="binding site" evidence="16">
    <location>
        <position position="115"/>
    </location>
    <ligand>
        <name>ATP</name>
        <dbReference type="ChEBI" id="CHEBI:30616"/>
    </ligand>
</feature>
<accession>A0A2I1IL74</accession>
<dbReference type="Gene3D" id="3.40.50.1970">
    <property type="match status" value="1"/>
</dbReference>
<keyword evidence="17" id="KW-0479">Metal-binding</keyword>
<keyword evidence="5 17" id="KW-0963">Cytoplasm</keyword>
<evidence type="ECO:0000256" key="1">
    <source>
        <dbReference type="ARBA" id="ARBA00001393"/>
    </source>
</evidence>
<dbReference type="Gene3D" id="3.40.50.300">
    <property type="entry name" value="P-loop containing nucleotide triphosphate hydrolases"/>
    <property type="match status" value="1"/>
</dbReference>
<dbReference type="GO" id="GO:0005524">
    <property type="term" value="F:ATP binding"/>
    <property type="evidence" value="ECO:0007669"/>
    <property type="project" value="UniProtKB-UniRule"/>
</dbReference>
<comment type="function">
    <text evidence="16">Catalyzes the specific phosphorylation of the 3-hydroxyl group of shikimic acid using ATP as a cosubstrate.</text>
</comment>
<comment type="subunit">
    <text evidence="16">Monomer.</text>
</comment>
<dbReference type="InterPro" id="IPR050071">
    <property type="entry name" value="Dehydroquinate_synthase"/>
</dbReference>
<evidence type="ECO:0000259" key="19">
    <source>
        <dbReference type="Pfam" id="PF24621"/>
    </source>
</evidence>
<comment type="caution">
    <text evidence="20">The sequence shown here is derived from an EMBL/GenBank/DDBJ whole genome shotgun (WGS) entry which is preliminary data.</text>
</comment>
<dbReference type="STRING" id="33007.HMPREF3198_02192"/>
<feature type="binding site" evidence="16">
    <location>
        <position position="56"/>
    </location>
    <ligand>
        <name>substrate</name>
    </ligand>
</feature>
<evidence type="ECO:0000256" key="11">
    <source>
        <dbReference type="ARBA" id="ARBA00023027"/>
    </source>
</evidence>
<keyword evidence="9 16" id="KW-0418">Kinase</keyword>
<evidence type="ECO:0000256" key="7">
    <source>
        <dbReference type="ARBA" id="ARBA00022679"/>
    </source>
</evidence>
<feature type="binding site" evidence="16">
    <location>
        <position position="14"/>
    </location>
    <ligand>
        <name>Mg(2+)</name>
        <dbReference type="ChEBI" id="CHEBI:18420"/>
    </ligand>
</feature>
<dbReference type="SUPFAM" id="SSF52540">
    <property type="entry name" value="P-loop containing nucleoside triphosphate hydrolases"/>
    <property type="match status" value="1"/>
</dbReference>
<evidence type="ECO:0000256" key="13">
    <source>
        <dbReference type="ARBA" id="ARBA00023239"/>
    </source>
</evidence>
<dbReference type="EC" id="2.7.1.71" evidence="16"/>
<dbReference type="InterPro" id="IPR056179">
    <property type="entry name" value="DHQS_C"/>
</dbReference>
<feature type="binding site" evidence="16">
    <location>
        <position position="32"/>
    </location>
    <ligand>
        <name>substrate</name>
    </ligand>
</feature>
<name>A0A2I1IL74_9ACTO</name>
<dbReference type="GO" id="GO:0009073">
    <property type="term" value="P:aromatic amino acid family biosynthetic process"/>
    <property type="evidence" value="ECO:0007669"/>
    <property type="project" value="UniProtKB-KW"/>
</dbReference>
<dbReference type="PRINTS" id="PR01100">
    <property type="entry name" value="SHIKIMTKNASE"/>
</dbReference>
<feature type="binding site" evidence="16">
    <location>
        <begin position="10"/>
        <end position="15"/>
    </location>
    <ligand>
        <name>ATP</name>
        <dbReference type="ChEBI" id="CHEBI:30616"/>
    </ligand>
</feature>
<keyword evidence="12 17" id="KW-0057">Aromatic amino acid biosynthesis</keyword>
<comment type="catalytic activity">
    <reaction evidence="15 16">
        <text>shikimate + ATP = 3-phosphoshikimate + ADP + H(+)</text>
        <dbReference type="Rhea" id="RHEA:13121"/>
        <dbReference type="ChEBI" id="CHEBI:15378"/>
        <dbReference type="ChEBI" id="CHEBI:30616"/>
        <dbReference type="ChEBI" id="CHEBI:36208"/>
        <dbReference type="ChEBI" id="CHEBI:145989"/>
        <dbReference type="ChEBI" id="CHEBI:456216"/>
        <dbReference type="EC" id="2.7.1.71"/>
    </reaction>
</comment>
<dbReference type="PANTHER" id="PTHR43622">
    <property type="entry name" value="3-DEHYDROQUINATE SYNTHASE"/>
    <property type="match status" value="1"/>
</dbReference>
<dbReference type="Pfam" id="PF01202">
    <property type="entry name" value="SKI"/>
    <property type="match status" value="1"/>
</dbReference>
<comment type="caution">
    <text evidence="17">Lacks conserved residue(s) required for the propagation of feature annotation.</text>
</comment>
<comment type="similarity">
    <text evidence="16">Belongs to the shikimate kinase family.</text>
</comment>
<evidence type="ECO:0000256" key="5">
    <source>
        <dbReference type="ARBA" id="ARBA00022490"/>
    </source>
</evidence>
<feature type="binding site" evidence="17">
    <location>
        <position position="312"/>
    </location>
    <ligand>
        <name>NAD(+)</name>
        <dbReference type="ChEBI" id="CHEBI:57540"/>
    </ligand>
</feature>
<protein>
    <recommendedName>
        <fullName evidence="16 17">Multifunctional fusion protein</fullName>
    </recommendedName>
    <domain>
        <recommendedName>
            <fullName evidence="16">Shikimate kinase</fullName>
            <shortName evidence="16">SK</shortName>
            <ecNumber evidence="16">2.7.1.71</ecNumber>
        </recommendedName>
    </domain>
    <domain>
        <recommendedName>
            <fullName evidence="17">3-dehydroquinate synthase</fullName>
            <shortName evidence="17">DHQS</shortName>
            <ecNumber evidence="17">4.2.3.4</ecNumber>
        </recommendedName>
    </domain>
</protein>
<keyword evidence="14" id="KW-0511">Multifunctional enzyme</keyword>
<comment type="cofactor">
    <cofactor evidence="17">
        <name>Co(2+)</name>
        <dbReference type="ChEBI" id="CHEBI:48828"/>
    </cofactor>
    <cofactor evidence="17">
        <name>Zn(2+)</name>
        <dbReference type="ChEBI" id="CHEBI:29105"/>
    </cofactor>
    <text evidence="17">Binds 1 divalent metal cation per subunit. Can use either Co(2+) or Zn(2+).</text>
</comment>
<evidence type="ECO:0000256" key="4">
    <source>
        <dbReference type="ARBA" id="ARBA00004842"/>
    </source>
</evidence>
<feature type="domain" description="3-dehydroquinate synthase N-terminal" evidence="18">
    <location>
        <begin position="229"/>
        <end position="339"/>
    </location>
</feature>
<reference evidence="20 21" key="1">
    <citation type="submission" date="2017-12" db="EMBL/GenBank/DDBJ databases">
        <title>Phylogenetic diversity of female urinary microbiome.</title>
        <authorList>
            <person name="Thomas-White K."/>
            <person name="Wolfe A.J."/>
        </authorList>
    </citation>
    <scope>NUCLEOTIDE SEQUENCE [LARGE SCALE GENOMIC DNA]</scope>
    <source>
        <strain evidence="20 21">UMB0402</strain>
    </source>
</reference>
<feature type="binding site" evidence="17">
    <location>
        <position position="303"/>
    </location>
    <ligand>
        <name>NAD(+)</name>
        <dbReference type="ChEBI" id="CHEBI:57540"/>
    </ligand>
</feature>
<dbReference type="InterPro" id="IPR030960">
    <property type="entry name" value="DHQS/DOIS_N"/>
</dbReference>
<dbReference type="GO" id="GO:0003856">
    <property type="term" value="F:3-dehydroquinate synthase activity"/>
    <property type="evidence" value="ECO:0007669"/>
    <property type="project" value="UniProtKB-UniRule"/>
</dbReference>
<comment type="cofactor">
    <cofactor evidence="2 17">
        <name>NAD(+)</name>
        <dbReference type="ChEBI" id="CHEBI:57540"/>
    </cofactor>
</comment>
<dbReference type="Proteomes" id="UP000235122">
    <property type="component" value="Unassembled WGS sequence"/>
</dbReference>
<evidence type="ECO:0000259" key="18">
    <source>
        <dbReference type="Pfam" id="PF01761"/>
    </source>
</evidence>
<dbReference type="InterPro" id="IPR031322">
    <property type="entry name" value="Shikimate/glucono_kinase"/>
</dbReference>
<comment type="pathway">
    <text evidence="4 16">Metabolic intermediate biosynthesis; chorismate biosynthesis; chorismate from D-erythrose 4-phosphate and phosphoenolpyruvate: step 5/7.</text>
</comment>
<dbReference type="Pfam" id="PF01761">
    <property type="entry name" value="DHQ_synthase"/>
    <property type="match status" value="1"/>
</dbReference>
<comment type="pathway">
    <text evidence="3 17">Metabolic intermediate biosynthesis; chorismate biosynthesis; chorismate from D-erythrose 4-phosphate and phosphoenolpyruvate: step 2/7.</text>
</comment>
<evidence type="ECO:0000256" key="8">
    <source>
        <dbReference type="ARBA" id="ARBA00022741"/>
    </source>
</evidence>
<dbReference type="GO" id="GO:0009423">
    <property type="term" value="P:chorismate biosynthetic process"/>
    <property type="evidence" value="ECO:0007669"/>
    <property type="project" value="UniProtKB-UniRule"/>
</dbReference>
<keyword evidence="10 16" id="KW-0067">ATP-binding</keyword>
<dbReference type="RefSeq" id="WP_024331692.1">
    <property type="nucleotide sequence ID" value="NZ_JASOXK010000006.1"/>
</dbReference>
<feature type="binding site" evidence="17">
    <location>
        <begin position="266"/>
        <end position="270"/>
    </location>
    <ligand>
        <name>NAD(+)</name>
        <dbReference type="ChEBI" id="CHEBI:57540"/>
    </ligand>
</feature>
<feature type="binding site" evidence="17">
    <location>
        <position position="421"/>
    </location>
    <ligand>
        <name>Zn(2+)</name>
        <dbReference type="ChEBI" id="CHEBI:29105"/>
    </ligand>
</feature>
<comment type="subcellular location">
    <subcellularLocation>
        <location evidence="17">Cytoplasm</location>
    </subcellularLocation>
</comment>
<evidence type="ECO:0000256" key="10">
    <source>
        <dbReference type="ARBA" id="ARBA00022840"/>
    </source>
</evidence>
<dbReference type="CDD" id="cd08195">
    <property type="entry name" value="DHQS"/>
    <property type="match status" value="1"/>
</dbReference>
<evidence type="ECO:0000256" key="2">
    <source>
        <dbReference type="ARBA" id="ARBA00001911"/>
    </source>
</evidence>
<dbReference type="HAMAP" id="MF_00109">
    <property type="entry name" value="Shikimate_kinase"/>
    <property type="match status" value="1"/>
</dbReference>
<proteinExistence type="inferred from homology"/>
<sequence>MSVFLAGMPGAGKTSVAAYLSDKYGLTSVDTDDLVTQIAGKTIPDIFAHEGEAAFRQWELEAIHRSLEKGYDLIALGGGALSYPASVGLVRGHETVYLKATPRTSAKRVAGANGRPLLAKDPLEALQHLYAQRTKTFSELATAQVETDGRSIASVAEEVMSCQHELIAVDGPTPYAVRIGRAIAKQKLLLLLAAGNSKAFLIAPQDLKCHYLPLASALEAHGIFVKGFIAPNAEAQKTVECLSNCWDTLGLERFGRKDTVVGLGGGATTDLSGFVAATWMRGVDHIAISTSLLGMVDAAVGGKTGINTSSGKNMVGAFWTPRAVVCDLDYLQTLPPQDFVEGLGEVVKCGFIADPRILELLDEEHICPTSQNLPEIISRAIRVKADVVGKDLREGGLREILNYGHTFAHAIEKVERYRFRHGNAVSVGMMFAAHVAHKLEMIDTDLLERHRKVLAAAGLPTSYRGGDFATLLDAMRADKKVRNGKIRMVLLRDLAQPVTVPIEDIAVLEYAFRKVAK</sequence>
<feature type="binding site" evidence="17">
    <location>
        <position position="345"/>
    </location>
    <ligand>
        <name>Zn(2+)</name>
        <dbReference type="ChEBI" id="CHEBI:29105"/>
    </ligand>
</feature>
<feature type="binding site" evidence="16">
    <location>
        <position position="150"/>
    </location>
    <ligand>
        <name>ATP</name>
        <dbReference type="ChEBI" id="CHEBI:30616"/>
    </ligand>
</feature>
<keyword evidence="21" id="KW-1185">Reference proteome</keyword>
<dbReference type="InterPro" id="IPR000623">
    <property type="entry name" value="Shikimate_kinase/TSH1"/>
</dbReference>
<evidence type="ECO:0000256" key="17">
    <source>
        <dbReference type="HAMAP-Rule" id="MF_00110"/>
    </source>
</evidence>
<comment type="cofactor">
    <cofactor evidence="16">
        <name>Mg(2+)</name>
        <dbReference type="ChEBI" id="CHEBI:18420"/>
    </cofactor>
    <text evidence="16">Binds 1 Mg(2+) ion per subunit.</text>
</comment>
<dbReference type="InterPro" id="IPR023000">
    <property type="entry name" value="Shikimate_kinase_CS"/>
</dbReference>
<dbReference type="UniPathway" id="UPA00053">
    <property type="reaction ID" value="UER00085"/>
</dbReference>
<gene>
    <name evidence="17 20" type="primary">aroB</name>
    <name evidence="16" type="synonym">aroK</name>
    <name evidence="20" type="ORF">CYJ19_09150</name>
</gene>
<feature type="binding site" evidence="17">
    <location>
        <begin position="290"/>
        <end position="291"/>
    </location>
    <ligand>
        <name>NAD(+)</name>
        <dbReference type="ChEBI" id="CHEBI:57540"/>
    </ligand>
</feature>
<dbReference type="GO" id="GO:0005737">
    <property type="term" value="C:cytoplasm"/>
    <property type="evidence" value="ECO:0007669"/>
    <property type="project" value="UniProtKB-SubCell"/>
</dbReference>
<dbReference type="InterPro" id="IPR027417">
    <property type="entry name" value="P-loop_NTPase"/>
</dbReference>
<feature type="binding site" evidence="16">
    <location>
        <position position="78"/>
    </location>
    <ligand>
        <name>substrate</name>
    </ligand>
</feature>
<keyword evidence="7 16" id="KW-0808">Transferase</keyword>
<evidence type="ECO:0000256" key="16">
    <source>
        <dbReference type="HAMAP-Rule" id="MF_00109"/>
    </source>
</evidence>
<keyword evidence="13 17" id="KW-0456">Lyase</keyword>
<dbReference type="InterPro" id="IPR016037">
    <property type="entry name" value="DHQ_synth_AroB"/>
</dbReference>
<dbReference type="PROSITE" id="PS01128">
    <property type="entry name" value="SHIKIMATE_KINASE"/>
    <property type="match status" value="1"/>
</dbReference>
<evidence type="ECO:0000256" key="9">
    <source>
        <dbReference type="ARBA" id="ARBA00022777"/>
    </source>
</evidence>
<evidence type="ECO:0000256" key="3">
    <source>
        <dbReference type="ARBA" id="ARBA00004661"/>
    </source>
</evidence>
<keyword evidence="16" id="KW-0460">Magnesium</keyword>
<evidence type="ECO:0000313" key="21">
    <source>
        <dbReference type="Proteomes" id="UP000235122"/>
    </source>
</evidence>
<dbReference type="GO" id="GO:0008652">
    <property type="term" value="P:amino acid biosynthetic process"/>
    <property type="evidence" value="ECO:0007669"/>
    <property type="project" value="UniProtKB-KW"/>
</dbReference>
<dbReference type="SUPFAM" id="SSF56796">
    <property type="entry name" value="Dehydroquinate synthase-like"/>
    <property type="match status" value="1"/>
</dbReference>
<feature type="binding site" evidence="16">
    <location>
        <position position="133"/>
    </location>
    <ligand>
        <name>substrate</name>
    </ligand>
</feature>
<dbReference type="GeneID" id="35866928"/>
<organism evidence="20 21">
    <name type="scientific">Winkia neuii</name>
    <dbReference type="NCBI Taxonomy" id="33007"/>
    <lineage>
        <taxon>Bacteria</taxon>
        <taxon>Bacillati</taxon>
        <taxon>Actinomycetota</taxon>
        <taxon>Actinomycetes</taxon>
        <taxon>Actinomycetales</taxon>
        <taxon>Actinomycetaceae</taxon>
        <taxon>Winkia</taxon>
    </lineage>
</organism>
<keyword evidence="17" id="KW-0862">Zinc</keyword>
<keyword evidence="8 17" id="KW-0547">Nucleotide-binding</keyword>
<evidence type="ECO:0000256" key="14">
    <source>
        <dbReference type="ARBA" id="ARBA00023268"/>
    </source>
</evidence>
<keyword evidence="17" id="KW-0170">Cobalt</keyword>
<dbReference type="Gene3D" id="1.20.1090.10">
    <property type="entry name" value="Dehydroquinate synthase-like - alpha domain"/>
    <property type="match status" value="1"/>
</dbReference>
<dbReference type="HAMAP" id="MF_00110">
    <property type="entry name" value="DHQ_synthase"/>
    <property type="match status" value="1"/>
</dbReference>
<dbReference type="EMBL" id="PKKO01000005">
    <property type="protein sequence ID" value="PKY71874.1"/>
    <property type="molecule type" value="Genomic_DNA"/>
</dbReference>
<dbReference type="PANTHER" id="PTHR43622:SF7">
    <property type="entry name" value="3-DEHYDROQUINATE SYNTHASE, CHLOROPLASTIC"/>
    <property type="match status" value="1"/>
</dbReference>
<dbReference type="Pfam" id="PF24621">
    <property type="entry name" value="DHQS_C"/>
    <property type="match status" value="1"/>
</dbReference>